<keyword evidence="2" id="KW-0732">Signal</keyword>
<evidence type="ECO:0000256" key="2">
    <source>
        <dbReference type="SAM" id="SignalP"/>
    </source>
</evidence>
<name>A0ABT6MVF8_9GAMM</name>
<evidence type="ECO:0000256" key="1">
    <source>
        <dbReference type="SAM" id="MobiDB-lite"/>
    </source>
</evidence>
<keyword evidence="4" id="KW-1185">Reference proteome</keyword>
<reference evidence="3" key="1">
    <citation type="journal article" date="2007" name="Int. J. Syst. Evol. Microbiol.">
        <title>Luteimonas composti sp. nov., a moderately thermophilic bacterium isolated from food waste.</title>
        <authorList>
            <person name="Young C.C."/>
            <person name="Kampfer P."/>
            <person name="Chen W.M."/>
            <person name="Yen W.S."/>
            <person name="Arun A.B."/>
            <person name="Lai W.A."/>
            <person name="Shen F.T."/>
            <person name="Rekha P.D."/>
            <person name="Lin K.Y."/>
            <person name="Chou J.H."/>
        </authorList>
    </citation>
    <scope>NUCLEOTIDE SEQUENCE</scope>
    <source>
        <strain evidence="3">CC-YY355</strain>
    </source>
</reference>
<dbReference type="NCBIfam" id="NF033807">
    <property type="entry name" value="CopL_fam"/>
    <property type="match status" value="1"/>
</dbReference>
<sequence>SRDPPARMLPSLLRLLLCLCLLADAVGPAMAATHLAMADVPTDAVPGDQDDGTHGVDADCHAAPGQAPNDTPGEDCLERCLELCLKHCVAAVPAMIALASPDPGAIPVRPAGAQVATAHATPILRPPIA</sequence>
<gene>
    <name evidence="3" type="ORF">QF205_15765</name>
</gene>
<accession>A0ABT6MVF8</accession>
<dbReference type="Proteomes" id="UP001160550">
    <property type="component" value="Unassembled WGS sequence"/>
</dbReference>
<protein>
    <submittedName>
        <fullName evidence="3">CopL family metal-binding regulatory protein</fullName>
    </submittedName>
</protein>
<feature type="compositionally biased region" description="Basic and acidic residues" evidence="1">
    <location>
        <begin position="51"/>
        <end position="60"/>
    </location>
</feature>
<dbReference type="EMBL" id="JARYGX010000028">
    <property type="protein sequence ID" value="MDH7454519.1"/>
    <property type="molecule type" value="Genomic_DNA"/>
</dbReference>
<comment type="caution">
    <text evidence="3">The sequence shown here is derived from an EMBL/GenBank/DDBJ whole genome shotgun (WGS) entry which is preliminary data.</text>
</comment>
<feature type="signal peptide" evidence="2">
    <location>
        <begin position="1"/>
        <end position="31"/>
    </location>
</feature>
<evidence type="ECO:0000313" key="4">
    <source>
        <dbReference type="Proteomes" id="UP001160550"/>
    </source>
</evidence>
<evidence type="ECO:0000313" key="3">
    <source>
        <dbReference type="EMBL" id="MDH7454519.1"/>
    </source>
</evidence>
<feature type="chain" id="PRO_5047058451" evidence="2">
    <location>
        <begin position="32"/>
        <end position="129"/>
    </location>
</feature>
<feature type="region of interest" description="Disordered" evidence="1">
    <location>
        <begin position="41"/>
        <end position="71"/>
    </location>
</feature>
<dbReference type="InterPro" id="IPR048034">
    <property type="entry name" value="CopL-like"/>
</dbReference>
<dbReference type="RefSeq" id="WP_280943747.1">
    <property type="nucleotide sequence ID" value="NZ_JARYGX010000028.1"/>
</dbReference>
<reference evidence="3" key="2">
    <citation type="submission" date="2023-04" db="EMBL/GenBank/DDBJ databases">
        <authorList>
            <person name="Sun J.-Q."/>
        </authorList>
    </citation>
    <scope>NUCLEOTIDE SEQUENCE</scope>
    <source>
        <strain evidence="3">CC-YY355</strain>
    </source>
</reference>
<organism evidence="3 4">
    <name type="scientific">Luteimonas composti</name>
    <dbReference type="NCBI Taxonomy" id="398257"/>
    <lineage>
        <taxon>Bacteria</taxon>
        <taxon>Pseudomonadati</taxon>
        <taxon>Pseudomonadota</taxon>
        <taxon>Gammaproteobacteria</taxon>
        <taxon>Lysobacterales</taxon>
        <taxon>Lysobacteraceae</taxon>
        <taxon>Luteimonas</taxon>
    </lineage>
</organism>
<feature type="non-terminal residue" evidence="3">
    <location>
        <position position="1"/>
    </location>
</feature>
<proteinExistence type="predicted"/>